<dbReference type="EMBL" id="CP006720">
    <property type="protein sequence ID" value="AHI58195.1"/>
    <property type="molecule type" value="Genomic_DNA"/>
</dbReference>
<feature type="transmembrane region" description="Helical" evidence="2">
    <location>
        <begin position="73"/>
        <end position="91"/>
    </location>
</feature>
<feature type="transmembrane region" description="Helical" evidence="2">
    <location>
        <begin position="6"/>
        <end position="30"/>
    </location>
</feature>
<evidence type="ECO:0000256" key="1">
    <source>
        <dbReference type="SAM" id="MobiDB-lite"/>
    </source>
</evidence>
<dbReference type="RefSeq" id="WP_025317498.1">
    <property type="nucleotide sequence ID" value="NZ_CP006720.1"/>
</dbReference>
<reference evidence="3 4" key="1">
    <citation type="submission" date="2013-09" db="EMBL/GenBank/DDBJ databases">
        <title>Complete genome sequence of Spiroplasma mirum suckling mouse cataract agent.</title>
        <authorList>
            <person name="Landry C.A."/>
            <person name="Bastian F.O."/>
            <person name="Thune R.L."/>
        </authorList>
    </citation>
    <scope>NUCLEOTIDE SEQUENCE [LARGE SCALE GENOMIC DNA]</scope>
    <source>
        <strain evidence="3 4">SMCA</strain>
    </source>
</reference>
<dbReference type="AlphaFoldDB" id="W6ANC9"/>
<accession>W6ANC9</accession>
<dbReference type="OrthoDB" id="387694at2"/>
<dbReference type="KEGG" id="smia:P344_04350"/>
<keyword evidence="2" id="KW-0472">Membrane</keyword>
<sequence length="432" mass="47375">MQSLKISSRILIIIGAILSTIIFGVVIIIAKDATAQGIKVPGKIIFDDLVSVVRAIEGDNSSAVAKMIANQTAVGEVLIAITFGISLLYLIPVLIPQNNSFKIFGYFLAFVVGLASLALTIVAIYLATVTPTTIGEKYRYGLKFQPLEILLLIGPFLLTIGAIIGLKYSLAVMKNSQLSEDDCNRQRAINLAAGRIGAGGTVPQKQFVQANEIKPSALPPVNQAPSVNNDLKLKMAQLKQRMASAQKIANENSINNSRWVSATRKNETKKEIRVGSEGQYLRTLRDGEVLDESSKGVDIANLAELVQKGDVIKHHESYHYQSPNQVNKVQTKTSLFIPKSKQSAHIDTRTLEQKIGGPYIKGTVGGRSNPNAKVDHSYDGKVFLGDIDKIWKAGKKYREDITVKKPQHNEFNNQNPLVNNYPPHNNNDEHNN</sequence>
<evidence type="ECO:0000313" key="3">
    <source>
        <dbReference type="EMBL" id="AHI58195.1"/>
    </source>
</evidence>
<keyword evidence="2" id="KW-0812">Transmembrane</keyword>
<gene>
    <name evidence="3" type="ORF">P344_04350</name>
</gene>
<feature type="compositionally biased region" description="Polar residues" evidence="1">
    <location>
        <begin position="409"/>
        <end position="425"/>
    </location>
</feature>
<evidence type="ECO:0000313" key="4">
    <source>
        <dbReference type="Proteomes" id="UP000019260"/>
    </source>
</evidence>
<feature type="region of interest" description="Disordered" evidence="1">
    <location>
        <begin position="403"/>
        <end position="432"/>
    </location>
</feature>
<name>W6ANC9_9MOLU</name>
<feature type="transmembrane region" description="Helical" evidence="2">
    <location>
        <begin position="103"/>
        <end position="128"/>
    </location>
</feature>
<proteinExistence type="predicted"/>
<organism evidence="3 4">
    <name type="scientific">Spiroplasma mirum ATCC 29335</name>
    <dbReference type="NCBI Taxonomy" id="838561"/>
    <lineage>
        <taxon>Bacteria</taxon>
        <taxon>Bacillati</taxon>
        <taxon>Mycoplasmatota</taxon>
        <taxon>Mollicutes</taxon>
        <taxon>Entomoplasmatales</taxon>
        <taxon>Spiroplasmataceae</taxon>
        <taxon>Spiroplasma</taxon>
    </lineage>
</organism>
<keyword evidence="4" id="KW-1185">Reference proteome</keyword>
<dbReference type="PATRIC" id="fig|838561.3.peg.829"/>
<evidence type="ECO:0000256" key="2">
    <source>
        <dbReference type="SAM" id="Phobius"/>
    </source>
</evidence>
<keyword evidence="2" id="KW-1133">Transmembrane helix</keyword>
<dbReference type="Proteomes" id="UP000019260">
    <property type="component" value="Chromosome"/>
</dbReference>
<dbReference type="HOGENOM" id="CLU_634468_0_0_14"/>
<protein>
    <submittedName>
        <fullName evidence="3">Uncharacterized protein</fullName>
    </submittedName>
</protein>
<dbReference type="STRING" id="838561.P344_04350"/>
<feature type="transmembrane region" description="Helical" evidence="2">
    <location>
        <begin position="149"/>
        <end position="170"/>
    </location>
</feature>